<dbReference type="InterPro" id="IPR001667">
    <property type="entry name" value="DDH_dom"/>
</dbReference>
<reference evidence="4 5" key="1">
    <citation type="journal article" date="2017" name="ISME J.">
        <title>Energy and carbon metabolisms in a deep terrestrial subsurface fluid microbial community.</title>
        <authorList>
            <person name="Momper L."/>
            <person name="Jungbluth S.P."/>
            <person name="Lee M.D."/>
            <person name="Amend J.P."/>
        </authorList>
    </citation>
    <scope>NUCLEOTIDE SEQUENCE [LARGE SCALE GENOMIC DNA]</scope>
    <source>
        <strain evidence="4">SURF_5</strain>
    </source>
</reference>
<evidence type="ECO:0000256" key="1">
    <source>
        <dbReference type="SAM" id="MobiDB-lite"/>
    </source>
</evidence>
<gene>
    <name evidence="4" type="ORF">C4520_04340</name>
</gene>
<dbReference type="PANTHER" id="PTHR47618:SF1">
    <property type="entry name" value="BIFUNCTIONAL OLIGORIBONUCLEASE AND PAP PHOSPHATASE NRNA"/>
    <property type="match status" value="1"/>
</dbReference>
<organism evidence="4 5">
    <name type="scientific">Abyssobacteria bacterium (strain SURF_5)</name>
    <dbReference type="NCBI Taxonomy" id="2093360"/>
    <lineage>
        <taxon>Bacteria</taxon>
        <taxon>Pseudomonadati</taxon>
        <taxon>Candidatus Hydrogenedentota</taxon>
        <taxon>Candidatus Abyssobacteria</taxon>
    </lineage>
</organism>
<feature type="domain" description="DHHA1" evidence="3">
    <location>
        <begin position="275"/>
        <end position="356"/>
    </location>
</feature>
<feature type="domain" description="DDH" evidence="2">
    <location>
        <begin position="72"/>
        <end position="214"/>
    </location>
</feature>
<evidence type="ECO:0000313" key="4">
    <source>
        <dbReference type="EMBL" id="RJP24237.1"/>
    </source>
</evidence>
<protein>
    <recommendedName>
        <fullName evidence="6">Phosphoesterase</fullName>
    </recommendedName>
</protein>
<evidence type="ECO:0000259" key="3">
    <source>
        <dbReference type="Pfam" id="PF02272"/>
    </source>
</evidence>
<comment type="caution">
    <text evidence="4">The sequence shown here is derived from an EMBL/GenBank/DDBJ whole genome shotgun (WGS) entry which is preliminary data.</text>
</comment>
<sequence>MRKAPCWHTPRRFDRRANSVRRLRSEKPPISAQKRQPTTIGSEAERKMEKRKLRATAKKVDRLLKLLSDKKNILIMTHDNPDPDTLASALALRDLIQKKLKTTVTIGFTGIVGRAENKAMIRHLNIPLKRLDEIEVSRYDTTVLVDSQPHTGLLGLPIEPDVVIDHHPVRPESRRAIYHDIQTSIGSTSTILTQYYIAENIDMDARLATALLYGVKSDTRDLGRETSKYDLEAYLYLYPRANLKILSQIENAEVPAEYFRVYEKAIENAIVMNGAVVSFLDDINNPDMVAEMTDMLVRLEGTCCALVGGYYQEQIFISIRTRDCDVNAGKLVQRIVGKLGRAGGHGSMSAGRIKLETMSDKEKSNIEKVIIRRLRRCLRIKQARGKKLV</sequence>
<dbReference type="InterPro" id="IPR051319">
    <property type="entry name" value="Oligoribo/pAp-PDE_c-di-AMP_PDE"/>
</dbReference>
<dbReference type="Pfam" id="PF02272">
    <property type="entry name" value="DHHA1"/>
    <property type="match status" value="1"/>
</dbReference>
<dbReference type="PANTHER" id="PTHR47618">
    <property type="entry name" value="BIFUNCTIONAL OLIGORIBONUCLEASE AND PAP PHOSPHATASE NRNA"/>
    <property type="match status" value="1"/>
</dbReference>
<dbReference type="InterPro" id="IPR003156">
    <property type="entry name" value="DHHA1_dom"/>
</dbReference>
<dbReference type="Gene3D" id="3.90.1640.10">
    <property type="entry name" value="inorganic pyrophosphatase (n-terminal core)"/>
    <property type="match status" value="1"/>
</dbReference>
<dbReference type="AlphaFoldDB" id="A0A3A4NUW8"/>
<evidence type="ECO:0000259" key="2">
    <source>
        <dbReference type="Pfam" id="PF01368"/>
    </source>
</evidence>
<accession>A0A3A4NUW8</accession>
<proteinExistence type="predicted"/>
<dbReference type="Pfam" id="PF01368">
    <property type="entry name" value="DHH"/>
    <property type="match status" value="1"/>
</dbReference>
<dbReference type="EMBL" id="QZKU01000038">
    <property type="protein sequence ID" value="RJP24237.1"/>
    <property type="molecule type" value="Genomic_DNA"/>
</dbReference>
<dbReference type="InterPro" id="IPR038763">
    <property type="entry name" value="DHH_sf"/>
</dbReference>
<dbReference type="SUPFAM" id="SSF64182">
    <property type="entry name" value="DHH phosphoesterases"/>
    <property type="match status" value="1"/>
</dbReference>
<dbReference type="Proteomes" id="UP000265882">
    <property type="component" value="Unassembled WGS sequence"/>
</dbReference>
<name>A0A3A4NUW8_ABYX5</name>
<evidence type="ECO:0000313" key="5">
    <source>
        <dbReference type="Proteomes" id="UP000265882"/>
    </source>
</evidence>
<evidence type="ECO:0008006" key="6">
    <source>
        <dbReference type="Google" id="ProtNLM"/>
    </source>
</evidence>
<feature type="region of interest" description="Disordered" evidence="1">
    <location>
        <begin position="20"/>
        <end position="47"/>
    </location>
</feature>
<dbReference type="GO" id="GO:0003676">
    <property type="term" value="F:nucleic acid binding"/>
    <property type="evidence" value="ECO:0007669"/>
    <property type="project" value="InterPro"/>
</dbReference>